<proteinExistence type="predicted"/>
<feature type="signal peptide" evidence="1">
    <location>
        <begin position="1"/>
        <end position="26"/>
    </location>
</feature>
<keyword evidence="3" id="KW-1185">Reference proteome</keyword>
<evidence type="ECO:0000313" key="3">
    <source>
        <dbReference type="Proteomes" id="UP001315278"/>
    </source>
</evidence>
<dbReference type="EMBL" id="JAFCJH010000020">
    <property type="protein sequence ID" value="MBR0797723.1"/>
    <property type="molecule type" value="Genomic_DNA"/>
</dbReference>
<reference evidence="3" key="1">
    <citation type="journal article" date="2021" name="ISME J.">
        <title>Evolutionary origin and ecological implication of a unique nif island in free-living Bradyrhizobium lineages.</title>
        <authorList>
            <person name="Tao J."/>
        </authorList>
    </citation>
    <scope>NUCLEOTIDE SEQUENCE [LARGE SCALE GENOMIC DNA]</scope>
    <source>
        <strain evidence="3">SZCCT0434</strain>
    </source>
</reference>
<evidence type="ECO:0000256" key="1">
    <source>
        <dbReference type="SAM" id="SignalP"/>
    </source>
</evidence>
<comment type="caution">
    <text evidence="2">The sequence shown here is derived from an EMBL/GenBank/DDBJ whole genome shotgun (WGS) entry which is preliminary data.</text>
</comment>
<evidence type="ECO:0000313" key="2">
    <source>
        <dbReference type="EMBL" id="MBR0797723.1"/>
    </source>
</evidence>
<gene>
    <name evidence="2" type="ORF">JQ615_20265</name>
</gene>
<feature type="chain" id="PRO_5047408625" evidence="1">
    <location>
        <begin position="27"/>
        <end position="146"/>
    </location>
</feature>
<dbReference type="RefSeq" id="WP_212393945.1">
    <property type="nucleotide sequence ID" value="NZ_JAFCJH010000020.1"/>
</dbReference>
<keyword evidence="1" id="KW-0732">Signal</keyword>
<organism evidence="2 3">
    <name type="scientific">Bradyrhizobium jicamae</name>
    <dbReference type="NCBI Taxonomy" id="280332"/>
    <lineage>
        <taxon>Bacteria</taxon>
        <taxon>Pseudomonadati</taxon>
        <taxon>Pseudomonadota</taxon>
        <taxon>Alphaproteobacteria</taxon>
        <taxon>Hyphomicrobiales</taxon>
        <taxon>Nitrobacteraceae</taxon>
        <taxon>Bradyrhizobium</taxon>
    </lineage>
</organism>
<dbReference type="Proteomes" id="UP001315278">
    <property type="component" value="Unassembled WGS sequence"/>
</dbReference>
<sequence length="146" mass="14467">MFARKGIFSSVGRAATLATIAAVALAAVEPTMAFAGSAPGGKASPAKAAAVTTSHGISGATDISARRRYYPGGGAAAAAAFAGIVGTGLAIAAAQNRRADYDAYGYYDGGPAYYGGGPVYYGGPGYYGGGYGGYYGNRSGLAYQPY</sequence>
<accession>A0ABS5FLR4</accession>
<protein>
    <submittedName>
        <fullName evidence="2">Uncharacterized protein</fullName>
    </submittedName>
</protein>
<name>A0ABS5FLR4_9BRAD</name>